<dbReference type="Proteomes" id="UP000095767">
    <property type="component" value="Unassembled WGS sequence"/>
</dbReference>
<feature type="domain" description="Disease resistance protein winged helix" evidence="9">
    <location>
        <begin position="189"/>
        <end position="240"/>
    </location>
</feature>
<organism evidence="11 12">
    <name type="scientific">Dichanthelium oligosanthes</name>
    <dbReference type="NCBI Taxonomy" id="888268"/>
    <lineage>
        <taxon>Eukaryota</taxon>
        <taxon>Viridiplantae</taxon>
        <taxon>Streptophyta</taxon>
        <taxon>Embryophyta</taxon>
        <taxon>Tracheophyta</taxon>
        <taxon>Spermatophyta</taxon>
        <taxon>Magnoliopsida</taxon>
        <taxon>Liliopsida</taxon>
        <taxon>Poales</taxon>
        <taxon>Poaceae</taxon>
        <taxon>PACMAD clade</taxon>
        <taxon>Panicoideae</taxon>
        <taxon>Panicodae</taxon>
        <taxon>Paniceae</taxon>
        <taxon>Dichantheliinae</taxon>
        <taxon>Dichanthelium</taxon>
    </lineage>
</organism>
<sequence>MATAGAVVDRLLRRLASDDARRLELPSTTSEDVGHVGRTMSRLQDVVGSLERQYFKMPAKAQDWMRNIKQIAYDMEDLLDEFEDLCGIRSQKSGSWIAKRAFDNGDGNTNLIEIGKQIVKKCEGLPAVAYSLGSLMRNKDEGAWLWASEKEIWELGSTFSSGVEVLAPFSEVHYNMPSALKLCFSYLSIFPRGSKIDKEKLIQQWMALDMVGSNHRTLPTNVQGEIYIEELISTSFLKTQEMSSFVFSILTININFILYVCQATQSIVELQLHNMVHAFAKYVAGNDLIILDGGNLSIDPSAKKISYNYVVVMNDTGQATSLKELLTRARAVSFKNCSASKLLVDAFSKLNHLRVLDLTHCHFVELPGSIGSLIHLRYLDCSGLKIRTLPNQMSSLQNLEALDLSESYLVECPTFVGSYPNLTYLNLRRCYKLHNLPPTLGDLKRLQYLNLSYCSGVSKVLESLCGLHKLRFLDLSSCTELQELPHLFGSLTTLEDLNLSGCSGLKNLPESFGNLVFLRFLNLSGCSELQQLPESIIGLVNLQYLNLAKVLLELPKSLSKLDMLHTLDITGYHLPTILILKNTYPSTFVAPQMMSSSP</sequence>
<dbReference type="Pfam" id="PF00560">
    <property type="entry name" value="LRR_1"/>
    <property type="match status" value="1"/>
</dbReference>
<dbReference type="Pfam" id="PF18052">
    <property type="entry name" value="Rx_N"/>
    <property type="match status" value="1"/>
</dbReference>
<comment type="similarity">
    <text evidence="1">Belongs to the disease resistance NB-LRR family.</text>
</comment>
<dbReference type="PANTHER" id="PTHR36766">
    <property type="entry name" value="PLANT BROAD-SPECTRUM MILDEW RESISTANCE PROTEIN RPW8"/>
    <property type="match status" value="1"/>
</dbReference>
<dbReference type="InterPro" id="IPR058922">
    <property type="entry name" value="WHD_DRP"/>
</dbReference>
<dbReference type="GO" id="GO:0005524">
    <property type="term" value="F:ATP binding"/>
    <property type="evidence" value="ECO:0007669"/>
    <property type="project" value="UniProtKB-KW"/>
</dbReference>
<keyword evidence="2" id="KW-0433">Leucine-rich repeat</keyword>
<proteinExistence type="inferred from homology"/>
<dbReference type="Gene3D" id="1.10.10.10">
    <property type="entry name" value="Winged helix-like DNA-binding domain superfamily/Winged helix DNA-binding domain"/>
    <property type="match status" value="1"/>
</dbReference>
<evidence type="ECO:0000259" key="10">
    <source>
        <dbReference type="Pfam" id="PF23598"/>
    </source>
</evidence>
<protein>
    <submittedName>
        <fullName evidence="11">Putative disease resistance protein RGA3</fullName>
    </submittedName>
</protein>
<keyword evidence="6" id="KW-0067">ATP-binding</keyword>
<evidence type="ECO:0000256" key="2">
    <source>
        <dbReference type="ARBA" id="ARBA00022614"/>
    </source>
</evidence>
<name>A0A1E5UQZ9_9POAL</name>
<dbReference type="GO" id="GO:0051707">
    <property type="term" value="P:response to other organism"/>
    <property type="evidence" value="ECO:0007669"/>
    <property type="project" value="UniProtKB-ARBA"/>
</dbReference>
<dbReference type="Pfam" id="PF23598">
    <property type="entry name" value="LRR_14"/>
    <property type="match status" value="1"/>
</dbReference>
<dbReference type="SUPFAM" id="SSF52540">
    <property type="entry name" value="P-loop containing nucleoside triphosphate hydrolases"/>
    <property type="match status" value="1"/>
</dbReference>
<dbReference type="InterPro" id="IPR027417">
    <property type="entry name" value="P-loop_NTPase"/>
</dbReference>
<evidence type="ECO:0000256" key="5">
    <source>
        <dbReference type="ARBA" id="ARBA00022821"/>
    </source>
</evidence>
<evidence type="ECO:0000259" key="8">
    <source>
        <dbReference type="Pfam" id="PF18052"/>
    </source>
</evidence>
<feature type="domain" description="Disease resistance N-terminal" evidence="8">
    <location>
        <begin position="8"/>
        <end position="90"/>
    </location>
</feature>
<dbReference type="AlphaFoldDB" id="A0A1E5UQZ9"/>
<accession>A0A1E5UQZ9</accession>
<gene>
    <name evidence="11" type="ORF">BAE44_0023657</name>
</gene>
<dbReference type="InterPro" id="IPR001611">
    <property type="entry name" value="Leu-rich_rpt"/>
</dbReference>
<dbReference type="PANTHER" id="PTHR36766:SF62">
    <property type="entry name" value="AAA+ ATPASE DOMAIN-CONTAINING PROTEIN"/>
    <property type="match status" value="1"/>
</dbReference>
<evidence type="ECO:0000256" key="6">
    <source>
        <dbReference type="ARBA" id="ARBA00022840"/>
    </source>
</evidence>
<dbReference type="EMBL" id="LWDX02067244">
    <property type="protein sequence ID" value="OEL15319.1"/>
    <property type="molecule type" value="Genomic_DNA"/>
</dbReference>
<dbReference type="OrthoDB" id="691996at2759"/>
<evidence type="ECO:0000256" key="4">
    <source>
        <dbReference type="ARBA" id="ARBA00022741"/>
    </source>
</evidence>
<reference evidence="11 12" key="1">
    <citation type="submission" date="2016-09" db="EMBL/GenBank/DDBJ databases">
        <title>The draft genome of Dichanthelium oligosanthes: A C3 panicoid grass species.</title>
        <authorList>
            <person name="Studer A.J."/>
            <person name="Schnable J.C."/>
            <person name="Brutnell T.P."/>
        </authorList>
    </citation>
    <scope>NUCLEOTIDE SEQUENCE [LARGE SCALE GENOMIC DNA]</scope>
    <source>
        <strain evidence="12">cv. Kellogg 1175</strain>
        <tissue evidence="11">Leaf</tissue>
    </source>
</reference>
<dbReference type="SUPFAM" id="SSF52058">
    <property type="entry name" value="L domain-like"/>
    <property type="match status" value="1"/>
</dbReference>
<feature type="domain" description="Disease resistance R13L4/SHOC-2-like LRR" evidence="10">
    <location>
        <begin position="330"/>
        <end position="475"/>
    </location>
</feature>
<keyword evidence="3" id="KW-0677">Repeat</keyword>
<dbReference type="GO" id="GO:0006952">
    <property type="term" value="P:defense response"/>
    <property type="evidence" value="ECO:0007669"/>
    <property type="project" value="UniProtKB-KW"/>
</dbReference>
<dbReference type="InterPro" id="IPR055414">
    <property type="entry name" value="LRR_R13L4/SHOC2-like"/>
</dbReference>
<comment type="caution">
    <text evidence="11">The sequence shown here is derived from an EMBL/GenBank/DDBJ whole genome shotgun (WGS) entry which is preliminary data.</text>
</comment>
<dbReference type="Pfam" id="PF23559">
    <property type="entry name" value="WHD_DRP"/>
    <property type="match status" value="1"/>
</dbReference>
<dbReference type="Gene3D" id="3.80.10.10">
    <property type="entry name" value="Ribonuclease Inhibitor"/>
    <property type="match status" value="1"/>
</dbReference>
<evidence type="ECO:0000256" key="1">
    <source>
        <dbReference type="ARBA" id="ARBA00008894"/>
    </source>
</evidence>
<keyword evidence="12" id="KW-1185">Reference proteome</keyword>
<evidence type="ECO:0000256" key="3">
    <source>
        <dbReference type="ARBA" id="ARBA00022737"/>
    </source>
</evidence>
<dbReference type="InterPro" id="IPR041118">
    <property type="entry name" value="Rx_N"/>
</dbReference>
<dbReference type="InterPro" id="IPR036388">
    <property type="entry name" value="WH-like_DNA-bd_sf"/>
</dbReference>
<evidence type="ECO:0000259" key="9">
    <source>
        <dbReference type="Pfam" id="PF23559"/>
    </source>
</evidence>
<dbReference type="InterPro" id="IPR032675">
    <property type="entry name" value="LRR_dom_sf"/>
</dbReference>
<evidence type="ECO:0000313" key="12">
    <source>
        <dbReference type="Proteomes" id="UP000095767"/>
    </source>
</evidence>
<keyword evidence="5" id="KW-0611">Plant defense</keyword>
<dbReference type="Gene3D" id="1.20.5.4130">
    <property type="match status" value="1"/>
</dbReference>
<evidence type="ECO:0000256" key="7">
    <source>
        <dbReference type="ARBA" id="ARBA00023054"/>
    </source>
</evidence>
<evidence type="ECO:0000313" key="11">
    <source>
        <dbReference type="EMBL" id="OEL15319.1"/>
    </source>
</evidence>
<keyword evidence="7" id="KW-0175">Coiled coil</keyword>
<dbReference type="STRING" id="888268.A0A1E5UQZ9"/>
<keyword evidence="4" id="KW-0547">Nucleotide-binding</keyword>